<keyword evidence="1" id="KW-0812">Transmembrane</keyword>
<dbReference type="CDD" id="cd01324">
    <property type="entry name" value="cbb3_Oxidase_CcoQ"/>
    <property type="match status" value="1"/>
</dbReference>
<reference evidence="2 3" key="1">
    <citation type="submission" date="2021-06" db="EMBL/GenBank/DDBJ databases">
        <authorList>
            <person name="Lee D.H."/>
        </authorList>
    </citation>
    <scope>NUCLEOTIDE SEQUENCE [LARGE SCALE GENOMIC DNA]</scope>
    <source>
        <strain evidence="2 3">MMS21-HV4-11</strain>
    </source>
</reference>
<comment type="caution">
    <text evidence="2">The sequence shown here is derived from an EMBL/GenBank/DDBJ whole genome shotgun (WGS) entry which is preliminary data.</text>
</comment>
<dbReference type="InterPro" id="IPR008621">
    <property type="entry name" value="Cbb3-typ_cyt_oxidase_comp"/>
</dbReference>
<protein>
    <submittedName>
        <fullName evidence="2">Cbb3-type cytochrome c oxidase subunit 3</fullName>
    </submittedName>
</protein>
<evidence type="ECO:0000313" key="2">
    <source>
        <dbReference type="EMBL" id="MBU8872916.1"/>
    </source>
</evidence>
<keyword evidence="1" id="KW-0472">Membrane</keyword>
<feature type="transmembrane region" description="Helical" evidence="1">
    <location>
        <begin position="12"/>
        <end position="30"/>
    </location>
</feature>
<proteinExistence type="predicted"/>
<gene>
    <name evidence="2" type="ORF">KQ910_04035</name>
</gene>
<dbReference type="EMBL" id="JAHOPB010000001">
    <property type="protein sequence ID" value="MBU8872916.1"/>
    <property type="molecule type" value="Genomic_DNA"/>
</dbReference>
<evidence type="ECO:0000256" key="1">
    <source>
        <dbReference type="SAM" id="Phobius"/>
    </source>
</evidence>
<keyword evidence="3" id="KW-1185">Reference proteome</keyword>
<evidence type="ECO:0000313" key="3">
    <source>
        <dbReference type="Proteomes" id="UP000727907"/>
    </source>
</evidence>
<dbReference type="RefSeq" id="WP_082751840.1">
    <property type="nucleotide sequence ID" value="NZ_JAHOPB010000001.1"/>
</dbReference>
<sequence>MTLQSLGEFLGSLWTVWALIVFAGIAFWAWRPRNKKRFEKDAQIPLKDDDR</sequence>
<name>A0ABS6IF20_9HYPH</name>
<dbReference type="Pfam" id="PF05545">
    <property type="entry name" value="FixQ"/>
    <property type="match status" value="1"/>
</dbReference>
<dbReference type="Proteomes" id="UP000727907">
    <property type="component" value="Unassembled WGS sequence"/>
</dbReference>
<accession>A0ABS6IF20</accession>
<keyword evidence="1" id="KW-1133">Transmembrane helix</keyword>
<organism evidence="2 3">
    <name type="scientific">Reyranella humidisoli</name>
    <dbReference type="NCBI Taxonomy" id="2849149"/>
    <lineage>
        <taxon>Bacteria</taxon>
        <taxon>Pseudomonadati</taxon>
        <taxon>Pseudomonadota</taxon>
        <taxon>Alphaproteobacteria</taxon>
        <taxon>Hyphomicrobiales</taxon>
        <taxon>Reyranellaceae</taxon>
        <taxon>Reyranella</taxon>
    </lineage>
</organism>